<reference evidence="1" key="1">
    <citation type="submission" date="2022-08" db="UniProtKB">
        <authorList>
            <consortium name="EnsemblMetazoa"/>
        </authorList>
    </citation>
    <scope>IDENTIFICATION</scope>
    <source>
        <strain evidence="1">05x7-T-G4-1.051#20</strain>
    </source>
</reference>
<name>A0A8W8NYS7_MAGGI</name>
<dbReference type="EnsemblMetazoa" id="G8287.1">
    <property type="protein sequence ID" value="G8287.1:cds"/>
    <property type="gene ID" value="G8287"/>
</dbReference>
<protein>
    <submittedName>
        <fullName evidence="1">Uncharacterized protein</fullName>
    </submittedName>
</protein>
<keyword evidence="2" id="KW-1185">Reference proteome</keyword>
<dbReference type="Proteomes" id="UP000005408">
    <property type="component" value="Unassembled WGS sequence"/>
</dbReference>
<proteinExistence type="predicted"/>
<evidence type="ECO:0000313" key="1">
    <source>
        <dbReference type="EnsemblMetazoa" id="G8287.1:cds"/>
    </source>
</evidence>
<accession>A0A8W8NYS7</accession>
<dbReference type="AlphaFoldDB" id="A0A8W8NYS7"/>
<organism evidence="1 2">
    <name type="scientific">Magallana gigas</name>
    <name type="common">Pacific oyster</name>
    <name type="synonym">Crassostrea gigas</name>
    <dbReference type="NCBI Taxonomy" id="29159"/>
    <lineage>
        <taxon>Eukaryota</taxon>
        <taxon>Metazoa</taxon>
        <taxon>Spiralia</taxon>
        <taxon>Lophotrochozoa</taxon>
        <taxon>Mollusca</taxon>
        <taxon>Bivalvia</taxon>
        <taxon>Autobranchia</taxon>
        <taxon>Pteriomorphia</taxon>
        <taxon>Ostreida</taxon>
        <taxon>Ostreoidea</taxon>
        <taxon>Ostreidae</taxon>
        <taxon>Magallana</taxon>
    </lineage>
</organism>
<sequence>MPFKFLWGIPNKKATSSGMKAGVNKKDEMYNMLVDDFVKKNFSFAKCTANTDGSYFIQCEVNFGYEF</sequence>
<evidence type="ECO:0000313" key="2">
    <source>
        <dbReference type="Proteomes" id="UP000005408"/>
    </source>
</evidence>